<organism evidence="1 2">
    <name type="scientific">Lysinibacillus boronitolerans JCM 21713 = 10a = NBRC 103108</name>
    <dbReference type="NCBI Taxonomy" id="1294264"/>
    <lineage>
        <taxon>Bacteria</taxon>
        <taxon>Bacillati</taxon>
        <taxon>Bacillota</taxon>
        <taxon>Bacilli</taxon>
        <taxon>Bacillales</taxon>
        <taxon>Bacillaceae</taxon>
        <taxon>Lysinibacillus</taxon>
    </lineage>
</organism>
<proteinExistence type="predicted"/>
<name>A0ABR4Y326_9BACI</name>
<dbReference type="EMBL" id="JPVR01000067">
    <property type="protein sequence ID" value="KGR87308.1"/>
    <property type="molecule type" value="Genomic_DNA"/>
</dbReference>
<evidence type="ECO:0000313" key="2">
    <source>
        <dbReference type="Proteomes" id="UP000030487"/>
    </source>
</evidence>
<keyword evidence="2" id="KW-1185">Reference proteome</keyword>
<dbReference type="Proteomes" id="UP000030487">
    <property type="component" value="Unassembled WGS sequence"/>
</dbReference>
<dbReference type="RefSeq" id="WP_052125334.1">
    <property type="nucleotide sequence ID" value="NZ_AVCW01000015.1"/>
</dbReference>
<evidence type="ECO:0000313" key="1">
    <source>
        <dbReference type="EMBL" id="KGR87308.1"/>
    </source>
</evidence>
<accession>A0ABR4Y326</accession>
<evidence type="ECO:0008006" key="3">
    <source>
        <dbReference type="Google" id="ProtNLM"/>
    </source>
</evidence>
<comment type="caution">
    <text evidence="1">The sequence shown here is derived from an EMBL/GenBank/DDBJ whole genome shotgun (WGS) entry which is preliminary data.</text>
</comment>
<gene>
    <name evidence="1" type="ORF">CD31_07160</name>
</gene>
<reference evidence="1 2" key="1">
    <citation type="submission" date="2014-02" db="EMBL/GenBank/DDBJ databases">
        <title>Draft genome sequence of Lysinibacillus boronitolerans NBRC 103108.</title>
        <authorList>
            <person name="Zhang F."/>
            <person name="Wang G."/>
            <person name="Zhang L."/>
        </authorList>
    </citation>
    <scope>NUCLEOTIDE SEQUENCE [LARGE SCALE GENOMIC DNA]</scope>
    <source>
        <strain evidence="1 2">NBRC 103108</strain>
    </source>
</reference>
<sequence length="171" mass="20295">MQINLNKSLAWKIGEMIDSGLISYKHYSLFCDDIIDKSESPPYWIIELSLTKFQNNAVRIVNEFAYSEPFEKFPELNDFYLACLFLKYRHRQISWASFLINAGGYSDGYRCSIHCEFFYDQLNAYENSKYSKNIEEIQVIDVENLLKVNISEAQVTYKIFEYYFDKYVSSF</sequence>
<protein>
    <recommendedName>
        <fullName evidence="3">IDEAL domain-containing protein</fullName>
    </recommendedName>
</protein>